<dbReference type="Pfam" id="PF05380">
    <property type="entry name" value="Peptidase_A17"/>
    <property type="match status" value="1"/>
</dbReference>
<evidence type="ECO:0000256" key="3">
    <source>
        <dbReference type="ARBA" id="ARBA00022679"/>
    </source>
</evidence>
<dbReference type="PROSITE" id="PS50011">
    <property type="entry name" value="PROTEIN_KINASE_DOM"/>
    <property type="match status" value="1"/>
</dbReference>
<evidence type="ECO:0000256" key="7">
    <source>
        <dbReference type="ARBA" id="ARBA00047899"/>
    </source>
</evidence>
<dbReference type="InterPro" id="IPR000719">
    <property type="entry name" value="Prot_kinase_dom"/>
</dbReference>
<proteinExistence type="inferred from homology"/>
<evidence type="ECO:0000256" key="8">
    <source>
        <dbReference type="ARBA" id="ARBA00048679"/>
    </source>
</evidence>
<dbReference type="CDD" id="cd06612">
    <property type="entry name" value="STKc_MST1_2"/>
    <property type="match status" value="1"/>
</dbReference>
<comment type="catalytic activity">
    <reaction evidence="7">
        <text>L-threonyl-[protein] + ATP = O-phospho-L-threonyl-[protein] + ADP + H(+)</text>
        <dbReference type="Rhea" id="RHEA:46608"/>
        <dbReference type="Rhea" id="RHEA-COMP:11060"/>
        <dbReference type="Rhea" id="RHEA-COMP:11605"/>
        <dbReference type="ChEBI" id="CHEBI:15378"/>
        <dbReference type="ChEBI" id="CHEBI:30013"/>
        <dbReference type="ChEBI" id="CHEBI:30616"/>
        <dbReference type="ChEBI" id="CHEBI:61977"/>
        <dbReference type="ChEBI" id="CHEBI:456216"/>
        <dbReference type="EC" id="2.7.11.1"/>
    </reaction>
</comment>
<dbReference type="SMART" id="SM00220">
    <property type="entry name" value="S_TKc"/>
    <property type="match status" value="1"/>
</dbReference>
<accession>A0ABQ9GDY8</accession>
<keyword evidence="9" id="KW-0175">Coiled coil</keyword>
<keyword evidence="13" id="KW-1185">Reference proteome</keyword>
<evidence type="ECO:0000256" key="2">
    <source>
        <dbReference type="ARBA" id="ARBA00022527"/>
    </source>
</evidence>
<evidence type="ECO:0000259" key="10">
    <source>
        <dbReference type="PROSITE" id="PS50011"/>
    </source>
</evidence>
<evidence type="ECO:0000256" key="6">
    <source>
        <dbReference type="ARBA" id="ARBA00022840"/>
    </source>
</evidence>
<feature type="coiled-coil region" evidence="9">
    <location>
        <begin position="1416"/>
        <end position="1447"/>
    </location>
</feature>
<dbReference type="InterPro" id="IPR011009">
    <property type="entry name" value="Kinase-like_dom_sf"/>
</dbReference>
<dbReference type="Pfam" id="PF11629">
    <property type="entry name" value="Mst1_SARAH"/>
    <property type="match status" value="1"/>
</dbReference>
<evidence type="ECO:0000313" key="13">
    <source>
        <dbReference type="Proteomes" id="UP001159363"/>
    </source>
</evidence>
<gene>
    <name evidence="12" type="ORF">PR048_029413</name>
</gene>
<dbReference type="Gene3D" id="4.10.170.10">
    <property type="entry name" value="p53-like tetramerisation domain"/>
    <property type="match status" value="1"/>
</dbReference>
<keyword evidence="2" id="KW-0723">Serine/threonine-protein kinase</keyword>
<name>A0ABQ9GDY8_9NEOP</name>
<comment type="caution">
    <text evidence="12">The sequence shown here is derived from an EMBL/GenBank/DDBJ whole genome shotgun (WGS) entry which is preliminary data.</text>
</comment>
<keyword evidence="3" id="KW-0808">Transferase</keyword>
<comment type="catalytic activity">
    <reaction evidence="8">
        <text>L-seryl-[protein] + ATP = O-phospho-L-seryl-[protein] + ADP + H(+)</text>
        <dbReference type="Rhea" id="RHEA:17989"/>
        <dbReference type="Rhea" id="RHEA-COMP:9863"/>
        <dbReference type="Rhea" id="RHEA-COMP:11604"/>
        <dbReference type="ChEBI" id="CHEBI:15378"/>
        <dbReference type="ChEBI" id="CHEBI:29999"/>
        <dbReference type="ChEBI" id="CHEBI:30616"/>
        <dbReference type="ChEBI" id="CHEBI:83421"/>
        <dbReference type="ChEBI" id="CHEBI:456216"/>
        <dbReference type="EC" id="2.7.11.1"/>
    </reaction>
</comment>
<evidence type="ECO:0000256" key="4">
    <source>
        <dbReference type="ARBA" id="ARBA00022741"/>
    </source>
</evidence>
<feature type="domain" description="Protein kinase" evidence="10">
    <location>
        <begin position="1"/>
        <end position="241"/>
    </location>
</feature>
<dbReference type="PROSITE" id="PS50951">
    <property type="entry name" value="SARAH"/>
    <property type="match status" value="1"/>
</dbReference>
<keyword evidence="4" id="KW-0547">Nucleotide-binding</keyword>
<feature type="domain" description="SARAH" evidence="11">
    <location>
        <begin position="1415"/>
        <end position="1462"/>
    </location>
</feature>
<reference evidence="12 13" key="1">
    <citation type="submission" date="2023-02" db="EMBL/GenBank/DDBJ databases">
        <title>LHISI_Scaffold_Assembly.</title>
        <authorList>
            <person name="Stuart O.P."/>
            <person name="Cleave R."/>
            <person name="Magrath M.J.L."/>
            <person name="Mikheyev A.S."/>
        </authorList>
    </citation>
    <scope>NUCLEOTIDE SEQUENCE [LARGE SCALE GENOMIC DNA]</scope>
    <source>
        <strain evidence="12">Daus_M_001</strain>
        <tissue evidence="12">Leg muscle</tissue>
    </source>
</reference>
<sequence length="1469" mass="165329">MAVYTRLFTRSLAKCLQIKQVPVDSDLQEIIKEISIMQQCHSPWIVKYYGSYFHNTDLWIVMEYCGAGSVSDIMRLCQKTLVEEEIATILCDALKGLEYLHLRRKIHRDIKAGNILLNTEGHAKLADFGVAGQLTDTMAQRNTMIGTPFWMAPEVIQEIGYDCAVDIWSLGITSLEMAEGKPPYGDIHPMRAIFMIPTKPPPSFRQPDKWSPEFIDFVSSCLVKSPEERATASELLQHDFIGNAKPPSILHHMIQEAQKIREDQAQWGGGRRNNLLQFSRQGQGITLYRRPEVSSVSFTRFFRPHCLEWVVRTRTKHPPRMVVDEVDTLFQHLARMCSACWMSGRTVVGHIGNTCDEVLLSRASAQVITGKLKYMVELVEVSSVKELGLMAINEDLKAQVGQIQAASAGSLKTGPELKTVAPFILHLSNCPMLIGWRLEGEEWSLSGGLQQDAVDWSYMGKVSGILQALTCFPISQSLLSTSFLRRDEISLTPSRERASISSPPECASKCTAPRAAPHFIRRLTLLQHQLSEVKVAQSPKSDDSDPGTMVELASNLHTMVINSYKEDSTLKSEQTETKASPHRYQPLFLMDRKQIENAQVLSALVSDSPASNRSSDTECAATLEDSPPQVVQSKDQQYHKMVFDGRFEFESHLQLAVQASETTSVAESEAGDRELEEFDEAYYRIQEVFNKLVVIKEVGREQQCHLGQASSNVLPKLQLPTFKGLLTDWPTFYDLFTSLVHNKALAAASLTDTIRKFWESKEVPSVQHCSPEDIECESHFVETHSRDPEDVYVMRPPFKEKEPELEDSHSFTVKRASGKLLNCVLLTRPKLQNDIVDIITHFHLHPVVMTTDFCKMYQQVHVHLEDASYQIILWRESPDQSVHRFQLDTVTLVCQQLLSWVQYQLQKPSKLQQELINLLKQGGFELRKWSSNSQAVLDAVPENHRESPLSFQGNSEVIKAFICQLDILSKLSIPRIVSAPQSEYQLRVFSDATNESYAAVVYLHTAHQGGVKTHLLLAKSRVPPLKTVTLPRLELQAAHLLMELLESVMSTLSGSIHISCITAWCDSTVGSLPGSGFHFIWRHVPSADYAADCASRGLSPQDLLTHTLWWTGPSWLISEKESWPCGGVATSIHEGEEELKQPKVVSLVGHCEPNLLASLSRFSSWSQLQRVLAYVLRFISNLKVLLGCRRNGPLTLVELDAAKKMCPKQVQRECFSSESECLISEGECPSGTGIRKLNPFLDCDDILRVDARSYFNDLQNFLSESANLQCVADTLATRGIQWNLNPPSAPHFGQQVLTLEELSTLFAQIEAIFNSRPLCTISSDRDDLEALTPAHFLVGTTLTAPPVPDLTEIQSNRLGGGSWYSVTLSTSGRDGTRSTCIHYNHVESGPRVKVRCRLATLSLSRNTTCHPCSGSLDLKFLNYEELRQRMENLDSEMEQEILALRRRYQKKHQPILNAMDQKRKRQQNF</sequence>
<dbReference type="PANTHER" id="PTHR48012">
    <property type="entry name" value="STERILE20-LIKE KINASE, ISOFORM B-RELATED"/>
    <property type="match status" value="1"/>
</dbReference>
<evidence type="ECO:0000256" key="9">
    <source>
        <dbReference type="SAM" id="Coils"/>
    </source>
</evidence>
<dbReference type="InterPro" id="IPR050629">
    <property type="entry name" value="STE20/SPS1-PAK"/>
</dbReference>
<evidence type="ECO:0000256" key="1">
    <source>
        <dbReference type="ARBA" id="ARBA00008874"/>
    </source>
</evidence>
<dbReference type="SUPFAM" id="SSF56112">
    <property type="entry name" value="Protein kinase-like (PK-like)"/>
    <property type="match status" value="1"/>
</dbReference>
<dbReference type="InterPro" id="IPR036674">
    <property type="entry name" value="p53_tetramer_sf"/>
</dbReference>
<dbReference type="InterPro" id="IPR024205">
    <property type="entry name" value="Mst1_2_SARAH_domain"/>
</dbReference>
<dbReference type="InterPro" id="IPR011524">
    <property type="entry name" value="SARAH_dom"/>
</dbReference>
<dbReference type="Gene3D" id="1.10.510.10">
    <property type="entry name" value="Transferase(Phosphotransferase) domain 1"/>
    <property type="match status" value="1"/>
</dbReference>
<dbReference type="PANTHER" id="PTHR48012:SF10">
    <property type="entry name" value="FI20177P1"/>
    <property type="match status" value="1"/>
</dbReference>
<organism evidence="12 13">
    <name type="scientific">Dryococelus australis</name>
    <dbReference type="NCBI Taxonomy" id="614101"/>
    <lineage>
        <taxon>Eukaryota</taxon>
        <taxon>Metazoa</taxon>
        <taxon>Ecdysozoa</taxon>
        <taxon>Arthropoda</taxon>
        <taxon>Hexapoda</taxon>
        <taxon>Insecta</taxon>
        <taxon>Pterygota</taxon>
        <taxon>Neoptera</taxon>
        <taxon>Polyneoptera</taxon>
        <taxon>Phasmatodea</taxon>
        <taxon>Verophasmatodea</taxon>
        <taxon>Anareolatae</taxon>
        <taxon>Phasmatidae</taxon>
        <taxon>Eurycanthinae</taxon>
        <taxon>Dryococelus</taxon>
    </lineage>
</organism>
<keyword evidence="5" id="KW-0418">Kinase</keyword>
<dbReference type="InterPro" id="IPR008042">
    <property type="entry name" value="Retrotrans_Pao"/>
</dbReference>
<evidence type="ECO:0000259" key="11">
    <source>
        <dbReference type="PROSITE" id="PS50951"/>
    </source>
</evidence>
<keyword evidence="6" id="KW-0067">ATP-binding</keyword>
<evidence type="ECO:0008006" key="14">
    <source>
        <dbReference type="Google" id="ProtNLM"/>
    </source>
</evidence>
<dbReference type="CDD" id="cd21889">
    <property type="entry name" value="SARAH_Hpo"/>
    <property type="match status" value="1"/>
</dbReference>
<dbReference type="EMBL" id="JARBHB010000013">
    <property type="protein sequence ID" value="KAJ8870392.1"/>
    <property type="molecule type" value="Genomic_DNA"/>
</dbReference>
<evidence type="ECO:0000256" key="5">
    <source>
        <dbReference type="ARBA" id="ARBA00022777"/>
    </source>
</evidence>
<dbReference type="Pfam" id="PF00069">
    <property type="entry name" value="Pkinase"/>
    <property type="match status" value="1"/>
</dbReference>
<protein>
    <recommendedName>
        <fullName evidence="14">Non-specific serine/threonine protein kinase</fullName>
    </recommendedName>
</protein>
<comment type="similarity">
    <text evidence="1">Belongs to the protein kinase superfamily. STE Ser/Thr protein kinase family. STE20 subfamily.</text>
</comment>
<evidence type="ECO:0000313" key="12">
    <source>
        <dbReference type="EMBL" id="KAJ8870392.1"/>
    </source>
</evidence>
<dbReference type="Proteomes" id="UP001159363">
    <property type="component" value="Chromosome 12"/>
</dbReference>